<keyword evidence="2" id="KW-1185">Reference proteome</keyword>
<dbReference type="EMBL" id="FMYH01000002">
    <property type="protein sequence ID" value="SDC27491.1"/>
    <property type="molecule type" value="Genomic_DNA"/>
</dbReference>
<evidence type="ECO:0008006" key="3">
    <source>
        <dbReference type="Google" id="ProtNLM"/>
    </source>
</evidence>
<dbReference type="RefSeq" id="WP_093182108.1">
    <property type="nucleotide sequence ID" value="NZ_FMYH01000002.1"/>
</dbReference>
<dbReference type="Proteomes" id="UP000199039">
    <property type="component" value="Unassembled WGS sequence"/>
</dbReference>
<gene>
    <name evidence="1" type="ORF">SAMN05216410_1533</name>
</gene>
<dbReference type="AlphaFoldDB" id="A0A1G6K9I2"/>
<proteinExistence type="predicted"/>
<dbReference type="OrthoDB" id="3689408at2"/>
<dbReference type="STRING" id="1814289.SAMN05216410_1533"/>
<evidence type="ECO:0000313" key="2">
    <source>
        <dbReference type="Proteomes" id="UP000199039"/>
    </source>
</evidence>
<name>A0A1G6K9I2_9MICO</name>
<evidence type="ECO:0000313" key="1">
    <source>
        <dbReference type="EMBL" id="SDC27491.1"/>
    </source>
</evidence>
<organism evidence="1 2">
    <name type="scientific">Sanguibacter gelidistatuariae</name>
    <dbReference type="NCBI Taxonomy" id="1814289"/>
    <lineage>
        <taxon>Bacteria</taxon>
        <taxon>Bacillati</taxon>
        <taxon>Actinomycetota</taxon>
        <taxon>Actinomycetes</taxon>
        <taxon>Micrococcales</taxon>
        <taxon>Sanguibacteraceae</taxon>
        <taxon>Sanguibacter</taxon>
    </lineage>
</organism>
<accession>A0A1G6K9I2</accession>
<sequence>MTESWMEGARADEPMDEADQEILRSLGAAVVLVDPVPDGLVDRILFAMTLERLDADVAEMMEQVSTEPVSIRGDAAAVAETITFTSSELSVMITLSEVAGGVRIDGWVAPGGAFRIEVHRSAGVDVTETDPDGRFVFTAVPRGQASLLIHCEEPHRRSLRTPTFEL</sequence>
<reference evidence="1 2" key="1">
    <citation type="submission" date="2016-09" db="EMBL/GenBank/DDBJ databases">
        <authorList>
            <person name="Capua I."/>
            <person name="De Benedictis P."/>
            <person name="Joannis T."/>
            <person name="Lombin L.H."/>
            <person name="Cattoli G."/>
        </authorList>
    </citation>
    <scope>NUCLEOTIDE SEQUENCE [LARGE SCALE GENOMIC DNA]</scope>
    <source>
        <strain evidence="1 2">ISLP-3</strain>
    </source>
</reference>
<protein>
    <recommendedName>
        <fullName evidence="3">Carboxypeptidase regulatory-like domain-containing protein</fullName>
    </recommendedName>
</protein>